<dbReference type="AlphaFoldDB" id="C5KGG0"/>
<proteinExistence type="predicted"/>
<feature type="compositionally biased region" description="Basic residues" evidence="1">
    <location>
        <begin position="478"/>
        <end position="491"/>
    </location>
</feature>
<accession>C5KGG0</accession>
<feature type="region of interest" description="Disordered" evidence="1">
    <location>
        <begin position="463"/>
        <end position="491"/>
    </location>
</feature>
<feature type="region of interest" description="Disordered" evidence="1">
    <location>
        <begin position="706"/>
        <end position="856"/>
    </location>
</feature>
<dbReference type="GeneID" id="9063591"/>
<dbReference type="EMBL" id="GG672918">
    <property type="protein sequence ID" value="EER16516.1"/>
    <property type="molecule type" value="Genomic_DNA"/>
</dbReference>
<dbReference type="OMA" id="MPMDESE"/>
<protein>
    <submittedName>
        <fullName evidence="2">Uncharacterized protein</fullName>
    </submittedName>
</protein>
<keyword evidence="3" id="KW-1185">Reference proteome</keyword>
<feature type="region of interest" description="Disordered" evidence="1">
    <location>
        <begin position="152"/>
        <end position="201"/>
    </location>
</feature>
<dbReference type="RefSeq" id="XP_002784720.1">
    <property type="nucleotide sequence ID" value="XM_002784674.1"/>
</dbReference>
<dbReference type="OrthoDB" id="10569234at2759"/>
<gene>
    <name evidence="2" type="ORF">Pmar_PMAR021116</name>
</gene>
<name>C5KGG0_PERM5</name>
<evidence type="ECO:0000256" key="1">
    <source>
        <dbReference type="SAM" id="MobiDB-lite"/>
    </source>
</evidence>
<dbReference type="Proteomes" id="UP000007800">
    <property type="component" value="Unassembled WGS sequence"/>
</dbReference>
<feature type="compositionally biased region" description="Polar residues" evidence="1">
    <location>
        <begin position="164"/>
        <end position="173"/>
    </location>
</feature>
<dbReference type="InParanoid" id="C5KGG0"/>
<evidence type="ECO:0000313" key="3">
    <source>
        <dbReference type="Proteomes" id="UP000007800"/>
    </source>
</evidence>
<reference evidence="2 3" key="1">
    <citation type="submission" date="2008-07" db="EMBL/GenBank/DDBJ databases">
        <authorList>
            <person name="El-Sayed N."/>
            <person name="Caler E."/>
            <person name="Inman J."/>
            <person name="Amedeo P."/>
            <person name="Hass B."/>
            <person name="Wortman J."/>
        </authorList>
    </citation>
    <scope>NUCLEOTIDE SEQUENCE [LARGE SCALE GENOMIC DNA]</scope>
    <source>
        <strain evidence="3">ATCC 50983 / TXsc</strain>
    </source>
</reference>
<evidence type="ECO:0000313" key="2">
    <source>
        <dbReference type="EMBL" id="EER16516.1"/>
    </source>
</evidence>
<feature type="compositionally biased region" description="Low complexity" evidence="1">
    <location>
        <begin position="815"/>
        <end position="827"/>
    </location>
</feature>
<organism evidence="3">
    <name type="scientific">Perkinsus marinus (strain ATCC 50983 / TXsc)</name>
    <dbReference type="NCBI Taxonomy" id="423536"/>
    <lineage>
        <taxon>Eukaryota</taxon>
        <taxon>Sar</taxon>
        <taxon>Alveolata</taxon>
        <taxon>Perkinsozoa</taxon>
        <taxon>Perkinsea</taxon>
        <taxon>Perkinsida</taxon>
        <taxon>Perkinsidae</taxon>
        <taxon>Perkinsus</taxon>
    </lineage>
</organism>
<sequence>MASAGSRGEDSHLRSVALGLITDLCAAYRSTYAALHPNLLRASRAFPELEDLQEDTPDPQTEASDLEQAALPGPCLGVGGPLDSFRSKAAARIRELEMQIGVMAEKHKEREDSLESAIRDLEAKVDKAAVGGQLQRGTETSPVSKLALPVSASARAAAPRKQESSGSRKSVPTRSPRVVGDPPTKEITRSTKSLTEDDGALKSARHKGAVLVLEGAAAEECSNLVKAFAKPMEVMYLQCCHQSVSRSSLKHPRHSSSRGHQDTSPAIALLNLLTFLRDAKIIPHITPRAVAEEFISSMEHPIRLPQAIELIAQCAFYGVDPLECRPWSQWGVLVPLPEHQEARQLQSMLQHLMNLATLPGGARGASDKMSMSSDEWAAAVRKLVRRYVRSAIESFDPSSRELSDEPMIPPGFALSPDGKSIYVADKSWNREGRTASRKQQQQTAESRQPVHTELLYNMASASSDASLDSSSGGQRLHSSGKTKGHSGKHRAGSVLSLAGGLAAPTKTLPEEADKFLLSHDRAQRVLGETWLNRATQTIHKHFLQTQSGDVDACAGLRLPAFTKCLTGFLKLLPDVSSAKLLFRRVAGAGSQEVDVGGLGRAVLASACVTPYGQAAIKEWPSALQLMDEHPDVLLDVGVQALYQRDFKDLAALRSRLHHFSAGSLPQQTPDQMRCRLGFLRVVAEGGRCRKDVAELQGVVVRSGAVPMSMPMDESEGGNDDSKTSIAEPTNPAVANTPKVEEATEGSQPAKEDVQTGPPPQTESQLVEGELADEAKVEGPVPASPEANNEDAAEVNSPDSLNEDQQGKGRGSGLPESVSVVEQSSAEVLGETAGESEEAQVSNAEGAEDNLAGDPSP</sequence>